<evidence type="ECO:0000313" key="1">
    <source>
        <dbReference type="EMBL" id="QGM97956.1"/>
    </source>
</evidence>
<evidence type="ECO:0000313" key="2">
    <source>
        <dbReference type="Proteomes" id="UP000422569"/>
    </source>
</evidence>
<dbReference type="EMBL" id="CP044331">
    <property type="protein sequence ID" value="QGM97956.1"/>
    <property type="molecule type" value="Genomic_DNA"/>
</dbReference>
<name>A0A6B8M6B4_9HYPH</name>
<accession>A0A6B8M6B4</accession>
<evidence type="ECO:0008006" key="3">
    <source>
        <dbReference type="Google" id="ProtNLM"/>
    </source>
</evidence>
<organism evidence="1 2">
    <name type="scientific">Methylocystis parvus</name>
    <dbReference type="NCBI Taxonomy" id="134"/>
    <lineage>
        <taxon>Bacteria</taxon>
        <taxon>Pseudomonadati</taxon>
        <taxon>Pseudomonadota</taxon>
        <taxon>Alphaproteobacteria</taxon>
        <taxon>Hyphomicrobiales</taxon>
        <taxon>Methylocystaceae</taxon>
        <taxon>Methylocystis</taxon>
    </lineage>
</organism>
<dbReference type="Proteomes" id="UP000422569">
    <property type="component" value="Chromosome"/>
</dbReference>
<keyword evidence="2" id="KW-1185">Reference proteome</keyword>
<gene>
    <name evidence="1" type="ORF">F7D14_11045</name>
</gene>
<protein>
    <recommendedName>
        <fullName evidence="3">Addiction module protein</fullName>
    </recommendedName>
</protein>
<reference evidence="1 2" key="1">
    <citation type="submission" date="2019-09" db="EMBL/GenBank/DDBJ databases">
        <title>Isolation and complete genome sequencing of Methylocystis species.</title>
        <authorList>
            <person name="Rumah B.L."/>
            <person name="Stead C.E."/>
            <person name="Stevens B.C."/>
            <person name="Minton N.P."/>
            <person name="Grosse-Honebrink A."/>
            <person name="Zhang Y."/>
        </authorList>
    </citation>
    <scope>NUCLEOTIDE SEQUENCE [LARGE SCALE GENOMIC DNA]</scope>
    <source>
        <strain evidence="1 2">BRCS2</strain>
    </source>
</reference>
<proteinExistence type="predicted"/>
<dbReference type="KEGG" id="mpar:F7D14_11045"/>
<sequence>MTKLLDEAFQAARSLPPAMQDDLARVIMAMTGEAPCVIQLTAEEEASFEESFAEAERGDFATDEEIRAIWAKHGL</sequence>
<dbReference type="RefSeq" id="WP_016919461.1">
    <property type="nucleotide sequence ID" value="NZ_CP044331.1"/>
</dbReference>
<dbReference type="AlphaFoldDB" id="A0A6B8M6B4"/>